<dbReference type="InterPro" id="IPR007498">
    <property type="entry name" value="PqiA-like"/>
</dbReference>
<protein>
    <submittedName>
        <fullName evidence="2">Paraquat-inducible protein A</fullName>
    </submittedName>
</protein>
<accession>H1SFR2</accession>
<keyword evidence="1" id="KW-0812">Transmembrane</keyword>
<gene>
    <name evidence="2" type="ORF">OR16_35957</name>
</gene>
<feature type="transmembrane region" description="Helical" evidence="1">
    <location>
        <begin position="95"/>
        <end position="119"/>
    </location>
</feature>
<dbReference type="EMBL" id="AHJE01000114">
    <property type="protein sequence ID" value="EHP38634.1"/>
    <property type="molecule type" value="Genomic_DNA"/>
</dbReference>
<evidence type="ECO:0000313" key="2">
    <source>
        <dbReference type="EMBL" id="EHP38634.1"/>
    </source>
</evidence>
<evidence type="ECO:0000313" key="3">
    <source>
        <dbReference type="Proteomes" id="UP000005808"/>
    </source>
</evidence>
<organism evidence="2 3">
    <name type="scientific">Cupriavidus basilensis OR16</name>
    <dbReference type="NCBI Taxonomy" id="1127483"/>
    <lineage>
        <taxon>Bacteria</taxon>
        <taxon>Pseudomonadati</taxon>
        <taxon>Pseudomonadota</taxon>
        <taxon>Betaproteobacteria</taxon>
        <taxon>Burkholderiales</taxon>
        <taxon>Burkholderiaceae</taxon>
        <taxon>Cupriavidus</taxon>
    </lineage>
</organism>
<dbReference type="AlphaFoldDB" id="H1SFR2"/>
<feature type="transmembrane region" description="Helical" evidence="1">
    <location>
        <begin position="48"/>
        <end position="69"/>
    </location>
</feature>
<dbReference type="PATRIC" id="fig|1127483.3.peg.7181"/>
<sequence length="203" mass="22586">MSFPPLIACEYCDAVHQQTDLAEGERALCLRCGGLLYRESQRAYHRQLPLVVTALILFMLASACPIVELDLKGVRTATSLWGAIQALSSGEMVPVAILVFATTILFPLTEMLMLLYLLVPMAQHRMPPGFGRLVRGIQRARPWGMLEVFMIGVLVTLVKLSTIAQVQPGVALWSFAALMIVLAVMLSFDPRNLWRHLRAQTPR</sequence>
<comment type="caution">
    <text evidence="2">The sequence shown here is derived from an EMBL/GenBank/DDBJ whole genome shotgun (WGS) entry which is preliminary data.</text>
</comment>
<reference evidence="2 3" key="1">
    <citation type="journal article" date="2012" name="J. Bacteriol.">
        <title>De Novo Genome Project of Cupriavidus basilensis OR16.</title>
        <authorList>
            <person name="Cserhati M."/>
            <person name="Kriszt B."/>
            <person name="Szoboszlay S."/>
            <person name="Toth A."/>
            <person name="Szabo I."/>
            <person name="Tancsics A."/>
            <person name="Nagy I."/>
            <person name="Horvath B."/>
            <person name="Nagy I."/>
            <person name="Kukolya J."/>
        </authorList>
    </citation>
    <scope>NUCLEOTIDE SEQUENCE [LARGE SCALE GENOMIC DNA]</scope>
    <source>
        <strain evidence="2 3">OR16</strain>
    </source>
</reference>
<proteinExistence type="predicted"/>
<feature type="transmembrane region" description="Helical" evidence="1">
    <location>
        <begin position="140"/>
        <end position="158"/>
    </location>
</feature>
<name>H1SFR2_9BURK</name>
<keyword evidence="1" id="KW-1133">Transmembrane helix</keyword>
<keyword evidence="1" id="KW-0472">Membrane</keyword>
<dbReference type="Pfam" id="PF04403">
    <property type="entry name" value="PqiA"/>
    <property type="match status" value="1"/>
</dbReference>
<feature type="transmembrane region" description="Helical" evidence="1">
    <location>
        <begin position="170"/>
        <end position="188"/>
    </location>
</feature>
<dbReference type="Proteomes" id="UP000005808">
    <property type="component" value="Unassembled WGS sequence"/>
</dbReference>
<evidence type="ECO:0000256" key="1">
    <source>
        <dbReference type="SAM" id="Phobius"/>
    </source>
</evidence>